<feature type="DNA-binding region" description="OmpR/PhoB-type" evidence="2">
    <location>
        <begin position="12"/>
        <end position="110"/>
    </location>
</feature>
<dbReference type="RefSeq" id="WP_221978970.1">
    <property type="nucleotide sequence ID" value="NZ_JAAXQQ010000004.1"/>
</dbReference>
<accession>A0AB35FFF0</accession>
<dbReference type="InterPro" id="IPR027417">
    <property type="entry name" value="P-loop_NTPase"/>
</dbReference>
<comment type="caution">
    <text evidence="4">The sequence shown here is derived from an EMBL/GenBank/DDBJ whole genome shotgun (WGS) entry which is preliminary data.</text>
</comment>
<name>A0AB35FFF0_9HYPH</name>
<proteinExistence type="predicted"/>
<dbReference type="PRINTS" id="PR00364">
    <property type="entry name" value="DISEASERSIST"/>
</dbReference>
<dbReference type="GO" id="GO:0006355">
    <property type="term" value="P:regulation of DNA-templated transcription"/>
    <property type="evidence" value="ECO:0007669"/>
    <property type="project" value="InterPro"/>
</dbReference>
<keyword evidence="1 2" id="KW-0238">DNA-binding</keyword>
<protein>
    <recommendedName>
        <fullName evidence="3">OmpR/PhoB-type domain-containing protein</fullName>
    </recommendedName>
</protein>
<evidence type="ECO:0000259" key="3">
    <source>
        <dbReference type="PROSITE" id="PS51755"/>
    </source>
</evidence>
<gene>
    <name evidence="4" type="ORF">HFO74_13945</name>
</gene>
<dbReference type="Gene3D" id="1.25.40.10">
    <property type="entry name" value="Tetratricopeptide repeat domain"/>
    <property type="match status" value="1"/>
</dbReference>
<dbReference type="InterPro" id="IPR011990">
    <property type="entry name" value="TPR-like_helical_dom_sf"/>
</dbReference>
<dbReference type="SMART" id="SM00862">
    <property type="entry name" value="Trans_reg_C"/>
    <property type="match status" value="1"/>
</dbReference>
<dbReference type="InterPro" id="IPR016032">
    <property type="entry name" value="Sig_transdc_resp-reg_C-effctor"/>
</dbReference>
<dbReference type="EMBL" id="JAAXQQ010000004">
    <property type="protein sequence ID" value="MBY3064525.1"/>
    <property type="molecule type" value="Genomic_DNA"/>
</dbReference>
<dbReference type="GO" id="GO:0000160">
    <property type="term" value="P:phosphorelay signal transduction system"/>
    <property type="evidence" value="ECO:0007669"/>
    <property type="project" value="InterPro"/>
</dbReference>
<dbReference type="Proteomes" id="UP000758022">
    <property type="component" value="Unassembled WGS sequence"/>
</dbReference>
<dbReference type="AlphaFoldDB" id="A0AB35FFF0"/>
<dbReference type="Pfam" id="PF00486">
    <property type="entry name" value="Trans_reg_C"/>
    <property type="match status" value="1"/>
</dbReference>
<feature type="domain" description="OmpR/PhoB-type" evidence="3">
    <location>
        <begin position="12"/>
        <end position="110"/>
    </location>
</feature>
<dbReference type="SUPFAM" id="SSF46894">
    <property type="entry name" value="C-terminal effector domain of the bipartite response regulators"/>
    <property type="match status" value="1"/>
</dbReference>
<dbReference type="InterPro" id="IPR001867">
    <property type="entry name" value="OmpR/PhoB-type_DNA-bd"/>
</dbReference>
<dbReference type="CDD" id="cd00383">
    <property type="entry name" value="trans_reg_C"/>
    <property type="match status" value="1"/>
</dbReference>
<dbReference type="InterPro" id="IPR036388">
    <property type="entry name" value="WH-like_DNA-bd_sf"/>
</dbReference>
<organism evidence="4 5">
    <name type="scientific">Rhizobium laguerreae</name>
    <dbReference type="NCBI Taxonomy" id="1076926"/>
    <lineage>
        <taxon>Bacteria</taxon>
        <taxon>Pseudomonadati</taxon>
        <taxon>Pseudomonadota</taxon>
        <taxon>Alphaproteobacteria</taxon>
        <taxon>Hyphomicrobiales</taxon>
        <taxon>Rhizobiaceae</taxon>
        <taxon>Rhizobium/Agrobacterium group</taxon>
        <taxon>Rhizobium</taxon>
    </lineage>
</organism>
<dbReference type="PROSITE" id="PS51755">
    <property type="entry name" value="OMPR_PHOB"/>
    <property type="match status" value="1"/>
</dbReference>
<dbReference type="Gene3D" id="1.10.10.10">
    <property type="entry name" value="Winged helix-like DNA-binding domain superfamily/Winged helix DNA-binding domain"/>
    <property type="match status" value="1"/>
</dbReference>
<dbReference type="Gene3D" id="3.40.50.300">
    <property type="entry name" value="P-loop containing nucleotide triphosphate hydrolases"/>
    <property type="match status" value="1"/>
</dbReference>
<dbReference type="SUPFAM" id="SSF52540">
    <property type="entry name" value="P-loop containing nucleoside triphosphate hydrolases"/>
    <property type="match status" value="1"/>
</dbReference>
<evidence type="ECO:0000313" key="5">
    <source>
        <dbReference type="Proteomes" id="UP000758022"/>
    </source>
</evidence>
<dbReference type="SUPFAM" id="SSF48452">
    <property type="entry name" value="TPR-like"/>
    <property type="match status" value="1"/>
</dbReference>
<reference evidence="4" key="1">
    <citation type="submission" date="2020-04" db="EMBL/GenBank/DDBJ databases">
        <title>Global-level population genomics supports evidence of horizontal gene transfer on evolution of Rhizobia in Lentils.</title>
        <authorList>
            <person name="Gai Y."/>
            <person name="Cook D."/>
            <person name="Riely B."/>
        </authorList>
    </citation>
    <scope>NUCLEOTIDE SEQUENCE</scope>
    <source>
        <strain evidence="4">TLR9</strain>
    </source>
</reference>
<evidence type="ECO:0000256" key="1">
    <source>
        <dbReference type="ARBA" id="ARBA00023125"/>
    </source>
</evidence>
<dbReference type="GO" id="GO:0003677">
    <property type="term" value="F:DNA binding"/>
    <property type="evidence" value="ECO:0007669"/>
    <property type="project" value="UniProtKB-UniRule"/>
</dbReference>
<evidence type="ECO:0000313" key="4">
    <source>
        <dbReference type="EMBL" id="MBY3064525.1"/>
    </source>
</evidence>
<dbReference type="PANTHER" id="PTHR47691">
    <property type="entry name" value="REGULATOR-RELATED"/>
    <property type="match status" value="1"/>
</dbReference>
<dbReference type="PANTHER" id="PTHR47691:SF3">
    <property type="entry name" value="HTH-TYPE TRANSCRIPTIONAL REGULATOR RV0890C-RELATED"/>
    <property type="match status" value="1"/>
</dbReference>
<sequence>MKLADTDVLTLEPEVSFGPFHLVPARRSLFLGDKPVRLGEPSYNVLLALLQTPGSIVDRDTLIARAWGTIHVDETSLRTAVASLRRAFRDAGCSRPYINTVSRRGYTFVEAVTRAGASSSSDAFPAALTNIVGREQFVAALVEDLAAHRLITVVGPGGIGKTTVALDAARRVMKERLVDSIAFVDIENVVNPVVIASAFRTGLGAAVISHNPIADILSFLDNRRVLIVVDSCEGMIDPVARLVEEILGRATNAIALVTSREPLRASGERIRRIDALCVPTEKLRLSTELAMTYSAVELFAARASASRPSFVLTDENVDVVTDICRRLDGVPLALEIAAARLDSFDLPVLASVLDTHFRLQMLGRSTALARHRTLAAAIDWSYDTLSANEQSVLRRLSVFRGPFCFDAARSIVHCDSIAPDSVGGVIASLTAKSLIVAGGGNSQGLHRLMETTRVYAFQKLELSGERDVIRQRHARYYSQSILTRAQNKQFRSSSAWHGYCASVINQVRGGMEWATANGGDFDVAFDLAIAAVPVWASLGLGDEGLSQIDNILATSTVEPSIKQRLAVVIARQNMIKNTAARGEELRRYWPEIADLVTKDTDPRLRLQAIYGVMAGSRALGNYTDAHALADQFRMVALASKLEQFIPLADVLAGSILFSLAEFERALQATQSALLDPQSLIAQGYEMNDACDFMVLAMGNLALSQLMRGDKNGALETCAANVTRALSQESDAFVCQAIGASAVWVCIEAKDIDLAEQYTTLWLERSVKPALEIWHLMAQGVQAILIALRGEHEEAVIALTDALTTFRNNWAVSFKSVVLRYLARSLIATGRTERALAALEEAIVYASRSKETWSLALLLAMRAEARLGHDRSATRSVAAEFQRALDLAKRQGAILWTSEIEDIVRTCCGDNTDFAETWSVTNGSPATEFGRHQLELTATM</sequence>
<evidence type="ECO:0000256" key="2">
    <source>
        <dbReference type="PROSITE-ProRule" id="PRU01091"/>
    </source>
</evidence>